<feature type="signal peptide" evidence="10">
    <location>
        <begin position="1"/>
        <end position="18"/>
    </location>
</feature>
<evidence type="ECO:0000256" key="4">
    <source>
        <dbReference type="ARBA" id="ARBA00022729"/>
    </source>
</evidence>
<reference evidence="11 12" key="1">
    <citation type="submission" date="2016-06" db="EMBL/GenBank/DDBJ databases">
        <title>The Draft Genome Sequence and Annotation of the Desert Woodrat Neotoma lepida.</title>
        <authorList>
            <person name="Campbell M."/>
            <person name="Oakeson K.F."/>
            <person name="Yandell M."/>
            <person name="Halpert J.R."/>
            <person name="Dearing D."/>
        </authorList>
    </citation>
    <scope>NUCLEOTIDE SEQUENCE [LARGE SCALE GENOMIC DNA]</scope>
    <source>
        <strain evidence="11">417</strain>
        <tissue evidence="11">Liver</tissue>
    </source>
</reference>
<evidence type="ECO:0000256" key="9">
    <source>
        <dbReference type="SAM" id="Phobius"/>
    </source>
</evidence>
<evidence type="ECO:0000313" key="11">
    <source>
        <dbReference type="EMBL" id="OBS83095.1"/>
    </source>
</evidence>
<keyword evidence="3" id="KW-1003">Cell membrane</keyword>
<comment type="function">
    <text evidence="8">Modulates leading keratinocyte migration and cellular adhesion to matrix proteins during a wound-healing response and promotes wound repair. May play a role during trichilemmal differentiation of the hair follicle.</text>
</comment>
<evidence type="ECO:0000256" key="10">
    <source>
        <dbReference type="SAM" id="SignalP"/>
    </source>
</evidence>
<dbReference type="GO" id="GO:0035313">
    <property type="term" value="P:wound healing, spreading of epidermal cells"/>
    <property type="evidence" value="ECO:0007669"/>
    <property type="project" value="TreeGrafter"/>
</dbReference>
<organism evidence="11 12">
    <name type="scientific">Neotoma lepida</name>
    <name type="common">Desert woodrat</name>
    <dbReference type="NCBI Taxonomy" id="56216"/>
    <lineage>
        <taxon>Eukaryota</taxon>
        <taxon>Metazoa</taxon>
        <taxon>Chordata</taxon>
        <taxon>Craniata</taxon>
        <taxon>Vertebrata</taxon>
        <taxon>Euteleostomi</taxon>
        <taxon>Mammalia</taxon>
        <taxon>Eutheria</taxon>
        <taxon>Euarchontoglires</taxon>
        <taxon>Glires</taxon>
        <taxon>Rodentia</taxon>
        <taxon>Myomorpha</taxon>
        <taxon>Muroidea</taxon>
        <taxon>Cricetidae</taxon>
        <taxon>Neotominae</taxon>
        <taxon>Neotoma</taxon>
    </lineage>
</organism>
<name>A0A1A6HYK6_NEOLE</name>
<dbReference type="AlphaFoldDB" id="A0A1A6HYK6"/>
<evidence type="ECO:0000256" key="7">
    <source>
        <dbReference type="ARBA" id="ARBA00023180"/>
    </source>
</evidence>
<keyword evidence="9" id="KW-1133">Transmembrane helix</keyword>
<dbReference type="GO" id="GO:0030335">
    <property type="term" value="P:positive regulation of cell migration"/>
    <property type="evidence" value="ECO:0007669"/>
    <property type="project" value="TreeGrafter"/>
</dbReference>
<evidence type="ECO:0000256" key="5">
    <source>
        <dbReference type="ARBA" id="ARBA00022782"/>
    </source>
</evidence>
<feature type="chain" id="PRO_5008346737" description="Placenta-expressed transcript 1 protein" evidence="10">
    <location>
        <begin position="19"/>
        <end position="227"/>
    </location>
</feature>
<dbReference type="GO" id="GO:0030154">
    <property type="term" value="P:cell differentiation"/>
    <property type="evidence" value="ECO:0007669"/>
    <property type="project" value="UniProtKB-KW"/>
</dbReference>
<keyword evidence="9" id="KW-0812">Transmembrane</keyword>
<evidence type="ECO:0000256" key="3">
    <source>
        <dbReference type="ARBA" id="ARBA00022475"/>
    </source>
</evidence>
<evidence type="ECO:0000256" key="2">
    <source>
        <dbReference type="ARBA" id="ARBA00014036"/>
    </source>
</evidence>
<dbReference type="Proteomes" id="UP000092124">
    <property type="component" value="Unassembled WGS sequence"/>
</dbReference>
<protein>
    <recommendedName>
        <fullName evidence="2">Placenta-expressed transcript 1 protein</fullName>
    </recommendedName>
</protein>
<feature type="transmembrane region" description="Helical" evidence="9">
    <location>
        <begin position="206"/>
        <end position="226"/>
    </location>
</feature>
<evidence type="ECO:0000256" key="1">
    <source>
        <dbReference type="ARBA" id="ARBA00004221"/>
    </source>
</evidence>
<evidence type="ECO:0000256" key="6">
    <source>
        <dbReference type="ARBA" id="ARBA00023136"/>
    </source>
</evidence>
<gene>
    <name evidence="11" type="ORF">A6R68_22933</name>
</gene>
<dbReference type="GO" id="GO:0016324">
    <property type="term" value="C:apical plasma membrane"/>
    <property type="evidence" value="ECO:0007669"/>
    <property type="project" value="UniProtKB-SubCell"/>
</dbReference>
<dbReference type="GO" id="GO:0009897">
    <property type="term" value="C:external side of plasma membrane"/>
    <property type="evidence" value="ECO:0007669"/>
    <property type="project" value="TreeGrafter"/>
</dbReference>
<proteinExistence type="predicted"/>
<dbReference type="InterPro" id="IPR026184">
    <property type="entry name" value="PLET1"/>
</dbReference>
<dbReference type="PANTHER" id="PTHR22527:SF2">
    <property type="entry name" value="PLACENTA-EXPRESSED TRANSCRIPT 1 PROTEIN"/>
    <property type="match status" value="1"/>
</dbReference>
<keyword evidence="7" id="KW-0325">Glycoprotein</keyword>
<keyword evidence="12" id="KW-1185">Reference proteome</keyword>
<accession>A0A1A6HYK6</accession>
<dbReference type="PANTHER" id="PTHR22527">
    <property type="entry name" value="PLACENTA-EXPRESSED TRANSCRIPT 1 PROTEIN"/>
    <property type="match status" value="1"/>
</dbReference>
<keyword evidence="5" id="KW-0221">Differentiation</keyword>
<dbReference type="GO" id="GO:0001953">
    <property type="term" value="P:negative regulation of cell-matrix adhesion"/>
    <property type="evidence" value="ECO:0007669"/>
    <property type="project" value="TreeGrafter"/>
</dbReference>
<sequence>MAMLRALLPQLGLSLCLALCFSPAFSASYNDPCMVFDTVSTSDNLGISTKAEVSGGNRTYTVSVPVNSSISAVILKAVNQNNNTVGSWVGPAQECNDTSVVYSKIPSNDSTFQTTWIAPDSEDVTKVNLQVFIVNVNRTATVSSVRLEQITTPAPLTPTPEISGTSQTTTMTTDKTAAMTAAMTTTMTTTQTAAKTTATSLAVNTLGSPLAGALHILLVFLISKLLF</sequence>
<dbReference type="OrthoDB" id="9446289at2759"/>
<keyword evidence="4 10" id="KW-0732">Signal</keyword>
<keyword evidence="6 9" id="KW-0472">Membrane</keyword>
<dbReference type="STRING" id="56216.A0A1A6HYK6"/>
<comment type="caution">
    <text evidence="11">The sequence shown here is derived from an EMBL/GenBank/DDBJ whole genome shotgun (WGS) entry which is preliminary data.</text>
</comment>
<evidence type="ECO:0000313" key="12">
    <source>
        <dbReference type="Proteomes" id="UP000092124"/>
    </source>
</evidence>
<dbReference type="EMBL" id="LZPO01007961">
    <property type="protein sequence ID" value="OBS83095.1"/>
    <property type="molecule type" value="Genomic_DNA"/>
</dbReference>
<comment type="subcellular location">
    <subcellularLocation>
        <location evidence="1">Apical cell membrane</location>
    </subcellularLocation>
</comment>
<evidence type="ECO:0000256" key="8">
    <source>
        <dbReference type="ARBA" id="ARBA00024756"/>
    </source>
</evidence>